<organism evidence="2 3">
    <name type="scientific">Aquiflexum balticum DSM 16537</name>
    <dbReference type="NCBI Taxonomy" id="758820"/>
    <lineage>
        <taxon>Bacteria</taxon>
        <taxon>Pseudomonadati</taxon>
        <taxon>Bacteroidota</taxon>
        <taxon>Cytophagia</taxon>
        <taxon>Cytophagales</taxon>
        <taxon>Cyclobacteriaceae</taxon>
        <taxon>Aquiflexum</taxon>
    </lineage>
</organism>
<dbReference type="Proteomes" id="UP000192333">
    <property type="component" value="Chromosome I"/>
</dbReference>
<feature type="transmembrane region" description="Helical" evidence="1">
    <location>
        <begin position="306"/>
        <end position="326"/>
    </location>
</feature>
<feature type="transmembrane region" description="Helical" evidence="1">
    <location>
        <begin position="367"/>
        <end position="389"/>
    </location>
</feature>
<keyword evidence="1" id="KW-0812">Transmembrane</keyword>
<feature type="transmembrane region" description="Helical" evidence="1">
    <location>
        <begin position="145"/>
        <end position="165"/>
    </location>
</feature>
<keyword evidence="1" id="KW-0472">Membrane</keyword>
<dbReference type="OrthoDB" id="919086at2"/>
<proteinExistence type="predicted"/>
<feature type="transmembrane region" description="Helical" evidence="1">
    <location>
        <begin position="212"/>
        <end position="231"/>
    </location>
</feature>
<gene>
    <name evidence="2" type="ORF">SAMN00777080_2761</name>
</gene>
<dbReference type="EMBL" id="LT838813">
    <property type="protein sequence ID" value="SMD44146.1"/>
    <property type="molecule type" value="Genomic_DNA"/>
</dbReference>
<reference evidence="3" key="1">
    <citation type="submission" date="2017-04" db="EMBL/GenBank/DDBJ databases">
        <authorList>
            <person name="Varghese N."/>
            <person name="Submissions S."/>
        </authorList>
    </citation>
    <scope>NUCLEOTIDE SEQUENCE [LARGE SCALE GENOMIC DNA]</scope>
    <source>
        <strain evidence="3">DSM 16537</strain>
    </source>
</reference>
<evidence type="ECO:0000313" key="2">
    <source>
        <dbReference type="EMBL" id="SMD44146.1"/>
    </source>
</evidence>
<evidence type="ECO:0000256" key="1">
    <source>
        <dbReference type="SAM" id="Phobius"/>
    </source>
</evidence>
<keyword evidence="3" id="KW-1185">Reference proteome</keyword>
<name>A0A1W2H6N1_9BACT</name>
<dbReference type="STRING" id="758820.SAMN00777080_2761"/>
<feature type="transmembrane region" description="Helical" evidence="1">
    <location>
        <begin position="243"/>
        <end position="260"/>
    </location>
</feature>
<evidence type="ECO:0000313" key="3">
    <source>
        <dbReference type="Proteomes" id="UP000192333"/>
    </source>
</evidence>
<feature type="transmembrane region" description="Helical" evidence="1">
    <location>
        <begin position="102"/>
        <end position="125"/>
    </location>
</feature>
<accession>A0A1W2H6N1</accession>
<keyword evidence="1" id="KW-1133">Transmembrane helix</keyword>
<dbReference type="RefSeq" id="WP_084120975.1">
    <property type="nucleotide sequence ID" value="NZ_LT838813.1"/>
</dbReference>
<feature type="transmembrane region" description="Helical" evidence="1">
    <location>
        <begin position="65"/>
        <end position="82"/>
    </location>
</feature>
<sequence>MNHNFSTATLTETSYTKTETKVKSIPTYIYASVFASLCIAVGLLWDISWHMSVGRDGLFSPPHIAIYLGAVIAGVFSGVKVLKTSFWGSKEEKAQNIKFWGIFHGSLGAMFCVWGAFAMLTSAPFDDWWHGTYGLDVKILSPPHALLGLGMIMIQFGAMISVISVQNKLEGKADPRTKKHLEWMYALSSGFLLAMVYVLVSEYFFVNRLHGALAYQVAALIFPIFMVSVAYAAPYKWAATKMALAYTFIMAVMVWILPLFPAEPRLSPVYNYITRFQPYHFPMLLIVPAIALDVLMAKYRNINKWLFAALISIAFVATFVPAQWYFAEFLNTEAARGWFFGRFSWPYSAPPEFQYRFAFHPRFIDTGWALISGLLIAAGIGILTSRLGLSWGNWMKQVKR</sequence>
<feature type="transmembrane region" description="Helical" evidence="1">
    <location>
        <begin position="27"/>
        <end position="45"/>
    </location>
</feature>
<protein>
    <submittedName>
        <fullName evidence="2">Uncharacterized protein</fullName>
    </submittedName>
</protein>
<feature type="transmembrane region" description="Helical" evidence="1">
    <location>
        <begin position="185"/>
        <end position="206"/>
    </location>
</feature>
<dbReference type="AlphaFoldDB" id="A0A1W2H6N1"/>
<feature type="transmembrane region" description="Helical" evidence="1">
    <location>
        <begin position="280"/>
        <end position="299"/>
    </location>
</feature>